<evidence type="ECO:0000256" key="1">
    <source>
        <dbReference type="SAM" id="Phobius"/>
    </source>
</evidence>
<dbReference type="EMBL" id="WNVM01000588">
    <property type="protein sequence ID" value="MDZ5010626.1"/>
    <property type="molecule type" value="Genomic_DNA"/>
</dbReference>
<dbReference type="AlphaFoldDB" id="A0AAW9ISP0"/>
<organism evidence="2 3">
    <name type="scientific">Clostridium perfringens</name>
    <dbReference type="NCBI Taxonomy" id="1502"/>
    <lineage>
        <taxon>Bacteria</taxon>
        <taxon>Bacillati</taxon>
        <taxon>Bacillota</taxon>
        <taxon>Clostridia</taxon>
        <taxon>Eubacteriales</taxon>
        <taxon>Clostridiaceae</taxon>
        <taxon>Clostridium</taxon>
    </lineage>
</organism>
<evidence type="ECO:0000313" key="2">
    <source>
        <dbReference type="EMBL" id="MDZ5010626.1"/>
    </source>
</evidence>
<name>A0AAW9ISP0_CLOPF</name>
<feature type="non-terminal residue" evidence="2">
    <location>
        <position position="85"/>
    </location>
</feature>
<protein>
    <submittedName>
        <fullName evidence="2">Alpha/beta hydrolase</fullName>
    </submittedName>
</protein>
<comment type="caution">
    <text evidence="2">The sequence shown here is derived from an EMBL/GenBank/DDBJ whole genome shotgun (WGS) entry which is preliminary data.</text>
</comment>
<reference evidence="2" key="1">
    <citation type="submission" date="2019-11" db="EMBL/GenBank/DDBJ databases">
        <title>Characterization of Clostridium perfringens isolates from swine manure treated agricultural soils.</title>
        <authorList>
            <person name="Wushke S.T."/>
        </authorList>
    </citation>
    <scope>NUCLEOTIDE SEQUENCE</scope>
    <source>
        <strain evidence="2">V2</strain>
    </source>
</reference>
<keyword evidence="1" id="KW-0812">Transmembrane</keyword>
<keyword evidence="1" id="KW-1133">Transmembrane helix</keyword>
<gene>
    <name evidence="2" type="ORF">GNF77_17345</name>
</gene>
<sequence length="85" mass="9931">MKLLPHSNGVYKVNMKNKLKPKDIIRNVVVGIGILITIGFLYQRISNFVAKEKLKQRVDYARVDDKRLDYRMSGERKYTVIFDGN</sequence>
<keyword evidence="2" id="KW-0378">Hydrolase</keyword>
<accession>A0AAW9ISP0</accession>
<feature type="transmembrane region" description="Helical" evidence="1">
    <location>
        <begin position="24"/>
        <end position="42"/>
    </location>
</feature>
<proteinExistence type="predicted"/>
<dbReference type="GO" id="GO:0016787">
    <property type="term" value="F:hydrolase activity"/>
    <property type="evidence" value="ECO:0007669"/>
    <property type="project" value="UniProtKB-KW"/>
</dbReference>
<keyword evidence="1" id="KW-0472">Membrane</keyword>
<dbReference type="Proteomes" id="UP001292368">
    <property type="component" value="Unassembled WGS sequence"/>
</dbReference>
<evidence type="ECO:0000313" key="3">
    <source>
        <dbReference type="Proteomes" id="UP001292368"/>
    </source>
</evidence>